<dbReference type="EMBL" id="JACJTQ010000045">
    <property type="protein sequence ID" value="MBD2694341.1"/>
    <property type="molecule type" value="Genomic_DNA"/>
</dbReference>
<dbReference type="InterPro" id="IPR006694">
    <property type="entry name" value="Fatty_acid_hydroxylase"/>
</dbReference>
<keyword evidence="1" id="KW-1133">Transmembrane helix</keyword>
<gene>
    <name evidence="3" type="ORF">H6G68_21790</name>
</gene>
<comment type="caution">
    <text evidence="3">The sequence shown here is derived from an EMBL/GenBank/DDBJ whole genome shotgun (WGS) entry which is preliminary data.</text>
</comment>
<keyword evidence="1" id="KW-0812">Transmembrane</keyword>
<evidence type="ECO:0000256" key="1">
    <source>
        <dbReference type="SAM" id="Phobius"/>
    </source>
</evidence>
<organism evidence="3 4">
    <name type="scientific">Anabaena catenula FACHB-362</name>
    <dbReference type="NCBI Taxonomy" id="2692877"/>
    <lineage>
        <taxon>Bacteria</taxon>
        <taxon>Bacillati</taxon>
        <taxon>Cyanobacteriota</taxon>
        <taxon>Cyanophyceae</taxon>
        <taxon>Nostocales</taxon>
        <taxon>Nostocaceae</taxon>
        <taxon>Anabaena</taxon>
    </lineage>
</organism>
<name>A0ABR8J7J2_9NOST</name>
<feature type="domain" description="Fatty acid hydroxylase" evidence="2">
    <location>
        <begin position="8"/>
        <end position="133"/>
    </location>
</feature>
<protein>
    <submittedName>
        <fullName evidence="3">Sterol desaturase family protein</fullName>
    </submittedName>
</protein>
<proteinExistence type="predicted"/>
<accession>A0ABR8J7J2</accession>
<dbReference type="Proteomes" id="UP000660381">
    <property type="component" value="Unassembled WGS sequence"/>
</dbReference>
<evidence type="ECO:0000313" key="3">
    <source>
        <dbReference type="EMBL" id="MBD2694341.1"/>
    </source>
</evidence>
<keyword evidence="4" id="KW-1185">Reference proteome</keyword>
<reference evidence="3 4" key="1">
    <citation type="journal article" date="2020" name="ISME J.">
        <title>Comparative genomics reveals insights into cyanobacterial evolution and habitat adaptation.</title>
        <authorList>
            <person name="Chen M.Y."/>
            <person name="Teng W.K."/>
            <person name="Zhao L."/>
            <person name="Hu C.X."/>
            <person name="Zhou Y.K."/>
            <person name="Han B.P."/>
            <person name="Song L.R."/>
            <person name="Shu W.S."/>
        </authorList>
    </citation>
    <scope>NUCLEOTIDE SEQUENCE [LARGE SCALE GENOMIC DNA]</scope>
    <source>
        <strain evidence="3 4">FACHB-362</strain>
    </source>
</reference>
<feature type="transmembrane region" description="Helical" evidence="1">
    <location>
        <begin position="6"/>
        <end position="25"/>
    </location>
</feature>
<evidence type="ECO:0000313" key="4">
    <source>
        <dbReference type="Proteomes" id="UP000660381"/>
    </source>
</evidence>
<evidence type="ECO:0000259" key="2">
    <source>
        <dbReference type="Pfam" id="PF04116"/>
    </source>
</evidence>
<feature type="transmembrane region" description="Helical" evidence="1">
    <location>
        <begin position="73"/>
        <end position="90"/>
    </location>
</feature>
<dbReference type="Pfam" id="PF04116">
    <property type="entry name" value="FA_hydroxylase"/>
    <property type="match status" value="1"/>
</dbReference>
<keyword evidence="1" id="KW-0472">Membrane</keyword>
<sequence length="160" mass="18910">MVVVFYFVGALIFGSLIEYWVHRSMHKLHMVGKAHHKHHHSNTGQGVIWEFLQYAGGVSIFMCPIFLISIQAGLIWSMGILVYAAFSAYSHQLQHENPSLCFWTKTHYIHHKYNMEQHNFGLAMDVWDRVFGTYKQYKLVESLEEELLQPEKGYFDIKWW</sequence>